<dbReference type="SUPFAM" id="SSF143100">
    <property type="entry name" value="TTHA1013/TTHA0281-like"/>
    <property type="match status" value="1"/>
</dbReference>
<dbReference type="STRING" id="61595.SAMN05421644_1459"/>
<proteinExistence type="predicted"/>
<dbReference type="EMBL" id="FNOW01000045">
    <property type="protein sequence ID" value="SDY28508.1"/>
    <property type="molecule type" value="Genomic_DNA"/>
</dbReference>
<sequence length="116" mass="12874">MTNTMIYRGYRASLTFDPDDRILVGRVLDIDDIIAFHGESVSEFEQAFHDAVDSYLEACEQLDQEPNQSASGQLLLRIPPKVHSAVLAAAKQSGQSLNNWVAQILKEAVHSHTGHQ</sequence>
<dbReference type="OrthoDB" id="5297106at2"/>
<accession>A0A1H3IN54</accession>
<name>A0A1H3IN54_ALLWA</name>
<evidence type="ECO:0000313" key="1">
    <source>
        <dbReference type="EMBL" id="SDY28508.1"/>
    </source>
</evidence>
<dbReference type="InterPro" id="IPR008651">
    <property type="entry name" value="Uncharacterised_HicB"/>
</dbReference>
<dbReference type="RefSeq" id="WP_091334899.1">
    <property type="nucleotide sequence ID" value="NZ_FNOW01000045.1"/>
</dbReference>
<dbReference type="Proteomes" id="UP000198672">
    <property type="component" value="Unassembled WGS sequence"/>
</dbReference>
<dbReference type="GO" id="GO:0006355">
    <property type="term" value="P:regulation of DNA-templated transcription"/>
    <property type="evidence" value="ECO:0007669"/>
    <property type="project" value="InterPro"/>
</dbReference>
<protein>
    <submittedName>
        <fullName evidence="1">Predicted nuclease of the RNAse H fold, HicB family</fullName>
    </submittedName>
</protein>
<dbReference type="Gene3D" id="1.10.1220.10">
    <property type="entry name" value="Met repressor-like"/>
    <property type="match status" value="1"/>
</dbReference>
<gene>
    <name evidence="1" type="ORF">SAMN05421644_1459</name>
</gene>
<evidence type="ECO:0000313" key="2">
    <source>
        <dbReference type="Proteomes" id="UP000198672"/>
    </source>
</evidence>
<dbReference type="InterPro" id="IPR013321">
    <property type="entry name" value="Arc_rbn_hlx_hlx"/>
</dbReference>
<dbReference type="AlphaFoldDB" id="A0A1H3IN54"/>
<dbReference type="SUPFAM" id="SSF47598">
    <property type="entry name" value="Ribbon-helix-helix"/>
    <property type="match status" value="1"/>
</dbReference>
<organism evidence="1 2">
    <name type="scientific">Allochromatium warmingii</name>
    <name type="common">Chromatium warmingii</name>
    <dbReference type="NCBI Taxonomy" id="61595"/>
    <lineage>
        <taxon>Bacteria</taxon>
        <taxon>Pseudomonadati</taxon>
        <taxon>Pseudomonadota</taxon>
        <taxon>Gammaproteobacteria</taxon>
        <taxon>Chromatiales</taxon>
        <taxon>Chromatiaceae</taxon>
        <taxon>Allochromatium</taxon>
    </lineage>
</organism>
<dbReference type="InterPro" id="IPR010985">
    <property type="entry name" value="Ribbon_hlx_hlx"/>
</dbReference>
<keyword evidence="2" id="KW-1185">Reference proteome</keyword>
<reference evidence="2" key="1">
    <citation type="submission" date="2016-10" db="EMBL/GenBank/DDBJ databases">
        <authorList>
            <person name="Varghese N."/>
            <person name="Submissions S."/>
        </authorList>
    </citation>
    <scope>NUCLEOTIDE SEQUENCE [LARGE SCALE GENOMIC DNA]</scope>
    <source>
        <strain evidence="2">DSM 173</strain>
    </source>
</reference>
<dbReference type="Pfam" id="PF05534">
    <property type="entry name" value="HicB"/>
    <property type="match status" value="1"/>
</dbReference>
<dbReference type="InterPro" id="IPR035069">
    <property type="entry name" value="TTHA1013/TTHA0281-like"/>
</dbReference>